<reference evidence="2 3" key="1">
    <citation type="submission" date="2023-10" db="EMBL/GenBank/DDBJ databases">
        <title>Bacteria for the degradation of biodegradable plastic PBAT(Polybutylene adipate terephthalate).</title>
        <authorList>
            <person name="Weon H.-Y."/>
            <person name="Yeon J."/>
        </authorList>
    </citation>
    <scope>NUCLEOTIDE SEQUENCE [LARGE SCALE GENOMIC DNA]</scope>
    <source>
        <strain evidence="2 3">SBD 7-3</strain>
    </source>
</reference>
<dbReference type="SUPFAM" id="SSF54534">
    <property type="entry name" value="FKBP-like"/>
    <property type="match status" value="1"/>
</dbReference>
<dbReference type="Pfam" id="PF01272">
    <property type="entry name" value="GreA_GreB"/>
    <property type="match status" value="1"/>
</dbReference>
<organism evidence="2 3">
    <name type="scientific">Piscinibacter gummiphilus</name>
    <dbReference type="NCBI Taxonomy" id="946333"/>
    <lineage>
        <taxon>Bacteria</taxon>
        <taxon>Pseudomonadati</taxon>
        <taxon>Pseudomonadota</taxon>
        <taxon>Betaproteobacteria</taxon>
        <taxon>Burkholderiales</taxon>
        <taxon>Sphaerotilaceae</taxon>
        <taxon>Piscinibacter</taxon>
    </lineage>
</organism>
<proteinExistence type="predicted"/>
<dbReference type="Proteomes" id="UP001303946">
    <property type="component" value="Chromosome"/>
</dbReference>
<dbReference type="InterPro" id="IPR023459">
    <property type="entry name" value="Tscrpt_elong_fac_GreA/B_fam"/>
</dbReference>
<feature type="domain" description="Transcription elongation factor GreA/GreB C-terminal" evidence="1">
    <location>
        <begin position="47"/>
        <end position="118"/>
    </location>
</feature>
<evidence type="ECO:0000313" key="2">
    <source>
        <dbReference type="EMBL" id="WOB06040.1"/>
    </source>
</evidence>
<dbReference type="GO" id="GO:0003746">
    <property type="term" value="F:translation elongation factor activity"/>
    <property type="evidence" value="ECO:0007669"/>
    <property type="project" value="UniProtKB-KW"/>
</dbReference>
<dbReference type="PANTHER" id="PTHR30437">
    <property type="entry name" value="TRANSCRIPTION ELONGATION FACTOR GREA"/>
    <property type="match status" value="1"/>
</dbReference>
<dbReference type="InterPro" id="IPR036953">
    <property type="entry name" value="GreA/GreB_C_sf"/>
</dbReference>
<dbReference type="Gene3D" id="3.10.50.30">
    <property type="entry name" value="Transcription elongation factor, GreA/GreB, C-terminal domain"/>
    <property type="match status" value="1"/>
</dbReference>
<gene>
    <name evidence="2" type="ORF">RXV79_14025</name>
</gene>
<dbReference type="InterPro" id="IPR001437">
    <property type="entry name" value="Tscrpt_elong_fac_GreA/B_C"/>
</dbReference>
<dbReference type="EMBL" id="CP136336">
    <property type="protein sequence ID" value="WOB06040.1"/>
    <property type="molecule type" value="Genomic_DNA"/>
</dbReference>
<accession>A0ABZ0CM32</accession>
<keyword evidence="2" id="KW-0251">Elongation factor</keyword>
<evidence type="ECO:0000259" key="1">
    <source>
        <dbReference type="Pfam" id="PF01272"/>
    </source>
</evidence>
<keyword evidence="2" id="KW-0648">Protein biosynthesis</keyword>
<dbReference type="RefSeq" id="WP_316698271.1">
    <property type="nucleotide sequence ID" value="NZ_CP136336.1"/>
</dbReference>
<evidence type="ECO:0000313" key="3">
    <source>
        <dbReference type="Proteomes" id="UP001303946"/>
    </source>
</evidence>
<protein>
    <submittedName>
        <fullName evidence="2">GreA/GreB family elongation factor</fullName>
    </submittedName>
</protein>
<name>A0ABZ0CM32_9BURK</name>
<dbReference type="PANTHER" id="PTHR30437:SF5">
    <property type="entry name" value="REGULATOR OF NUCLEOSIDE DIPHOSPHATE KINASE"/>
    <property type="match status" value="1"/>
</dbReference>
<keyword evidence="3" id="KW-1185">Reference proteome</keyword>
<sequence length="132" mass="14172">MEVLTERTLTELDHIRLARLTLPSGDEGLIDELLDSAELVSSRAVSPDVVTMYSQVELADLATGHRQRLTVCYPHDAEPSAGFVSVLSPVGASLIGRRVGSIARWQTPHGDEGAAEVVALLFQPEASGDYTT</sequence>